<feature type="region of interest" description="Disordered" evidence="1">
    <location>
        <begin position="358"/>
        <end position="625"/>
    </location>
</feature>
<proteinExistence type="predicted"/>
<comment type="caution">
    <text evidence="2">The sequence shown here is derived from an EMBL/GenBank/DDBJ whole genome shotgun (WGS) entry which is preliminary data.</text>
</comment>
<feature type="region of interest" description="Disordered" evidence="1">
    <location>
        <begin position="637"/>
        <end position="710"/>
    </location>
</feature>
<feature type="compositionally biased region" description="Polar residues" evidence="1">
    <location>
        <begin position="871"/>
        <end position="893"/>
    </location>
</feature>
<feature type="compositionally biased region" description="Polar residues" evidence="1">
    <location>
        <begin position="486"/>
        <end position="499"/>
    </location>
</feature>
<feature type="compositionally biased region" description="Basic and acidic residues" evidence="1">
    <location>
        <begin position="371"/>
        <end position="389"/>
    </location>
</feature>
<evidence type="ECO:0000313" key="3">
    <source>
        <dbReference type="Proteomes" id="UP000192596"/>
    </source>
</evidence>
<feature type="region of interest" description="Disordered" evidence="1">
    <location>
        <begin position="740"/>
        <end position="920"/>
    </location>
</feature>
<feature type="region of interest" description="Disordered" evidence="1">
    <location>
        <begin position="101"/>
        <end position="256"/>
    </location>
</feature>
<dbReference type="EMBL" id="NAJO01000016">
    <property type="protein sequence ID" value="OQO06437.1"/>
    <property type="molecule type" value="Genomic_DNA"/>
</dbReference>
<feature type="compositionally biased region" description="Low complexity" evidence="1">
    <location>
        <begin position="775"/>
        <end position="787"/>
    </location>
</feature>
<feature type="compositionally biased region" description="Low complexity" evidence="1">
    <location>
        <begin position="169"/>
        <end position="197"/>
    </location>
</feature>
<keyword evidence="3" id="KW-1185">Reference proteome</keyword>
<feature type="compositionally biased region" description="Low complexity" evidence="1">
    <location>
        <begin position="394"/>
        <end position="420"/>
    </location>
</feature>
<reference evidence="3" key="1">
    <citation type="submission" date="2017-03" db="EMBL/GenBank/DDBJ databases">
        <title>Genomes of endolithic fungi from Antarctica.</title>
        <authorList>
            <person name="Coleine C."/>
            <person name="Masonjones S."/>
            <person name="Stajich J.E."/>
        </authorList>
    </citation>
    <scope>NUCLEOTIDE SEQUENCE [LARGE SCALE GENOMIC DNA]</scope>
    <source>
        <strain evidence="3">CCFEE 5527</strain>
    </source>
</reference>
<evidence type="ECO:0000313" key="2">
    <source>
        <dbReference type="EMBL" id="OQO06437.1"/>
    </source>
</evidence>
<dbReference type="Proteomes" id="UP000192596">
    <property type="component" value="Unassembled WGS sequence"/>
</dbReference>
<feature type="compositionally biased region" description="Basic and acidic residues" evidence="1">
    <location>
        <begin position="500"/>
        <end position="510"/>
    </location>
</feature>
<gene>
    <name evidence="2" type="ORF">B0A48_08220</name>
</gene>
<feature type="compositionally biased region" description="Basic residues" evidence="1">
    <location>
        <begin position="240"/>
        <end position="255"/>
    </location>
</feature>
<feature type="region of interest" description="Disordered" evidence="1">
    <location>
        <begin position="1"/>
        <end position="89"/>
    </location>
</feature>
<feature type="compositionally biased region" description="Polar residues" evidence="1">
    <location>
        <begin position="65"/>
        <end position="89"/>
    </location>
</feature>
<protein>
    <submittedName>
        <fullName evidence="2">Uncharacterized protein</fullName>
    </submittedName>
</protein>
<feature type="region of interest" description="Disordered" evidence="1">
    <location>
        <begin position="305"/>
        <end position="337"/>
    </location>
</feature>
<feature type="compositionally biased region" description="Acidic residues" evidence="1">
    <location>
        <begin position="816"/>
        <end position="830"/>
    </location>
</feature>
<feature type="compositionally biased region" description="Low complexity" evidence="1">
    <location>
        <begin position="110"/>
        <end position="123"/>
    </location>
</feature>
<dbReference type="InParanoid" id="A0A1V8T4U0"/>
<sequence length="1324" mass="146108">MAPSTRSKNGSEQRSAPPPAPTRRNTRAGSRAISETPSVTAATVAGILDQQKGKMPVVKPRATRASRNNTSRQNSEAPSITTANAAGVGSINTATAADVASISSKDFKTTSRVTRSSSRNNSRAGSEVPLEAIATTSNAKTTRTTRSSSRNNSSASFEVPDVMEVDELTTTTTVKTKTAATATTRVTRSSSRNSSRAGSERPSSAGQDIITVSKATVTKRKTRAGSASSVNDSGGETSKGKGKGAKRPRVGHRTFARMDDITQYGLSYGKDYIEPSIEQHLPVEASIEDYQAKRFGPPEHLVKDAKNRAKGSSQQKERSCSNEGLVKLGDASQPLDQEEEVMERLEALDEVGRLAMARGRAELDDDADMIAEFRRDSEEKKEKELREQNEAAEQESNAMSQSEASAEQEQYAQQEQDAASNESQQEQKEVSPQLQDLPSEEVASQQDVSSRHIHSVETEQSPEHIQQHQYTSLPLERPVELDDSPPHNTGTKQLQSSSEHQTEQDQHDSPSEVYKPYKTHRKANWATPRPQRVTYNRPSTGTRQIKTVRRKPSFEEQKEIDAAAERLREEQAFDAATSPLLKPKRRRTLVRRAEQEEQQEFSLLDEKQPDQTSTSTHRSTSILRKKALQDEIAAYKAKKEEEGAEEAERVEAERAEAEHAASERELAEQSHDQVPARSPGKHTPLNKQLTLTNGEHDNDDASTPMPAKPKAVGYLSGLGLGNLVNVASPWKITSRLSSLFSPAKKPAPTKIEKATTPATKTRIAKQKLMQKGKLPSDQAAQQSSPQDKQVQAQSVRPQERNQRHGGISGVNHYGYDSDDFSSDVTDIEEEGEHRQRLMAEEDEVMASGQDLTPKANTYRRPSVESEDDDMQSTPKPSKQGNQAPEVNTDAVKQTRQRYDLDTVDFPETSNDSNGFQPMRRDQMSAGDRFAVKQAVYHGIKRKRPGCVPLGLPIDNMATISESPELPFQTPARDADDEDDKRTVKRHNTGLVPRVPRARRTIKAARAAREAAYIAAHPRFRPCWAVDEGVPVPPRDKNADSRKARLDEADRLRNKVAADQKALAYLEANYEVAKPRETKWVKAKHLKTLPARLPGECSGSFRVPDWDDDDLIEVDIDAEECESDWYGDDEEVATPKVFAHPTATPASMATATPMSIDTTTPTPAVSNPFANTTAPLPSQQAATTKIPSPVDEFAQFIPMLKQGHVSFSERDNASTSALAPLPSQPAAITTEGYMYFDSAPPPLTPDELVSDRDEEIDLLFEEDQGWPEVLQGDGEVMTQEEEEEAWVEGRKGFTAWLQETGQVRNFGYGGEKWVGEWDGRSNTEV</sequence>
<organism evidence="2 3">
    <name type="scientific">Cryoendolithus antarcticus</name>
    <dbReference type="NCBI Taxonomy" id="1507870"/>
    <lineage>
        <taxon>Eukaryota</taxon>
        <taxon>Fungi</taxon>
        <taxon>Dikarya</taxon>
        <taxon>Ascomycota</taxon>
        <taxon>Pezizomycotina</taxon>
        <taxon>Dothideomycetes</taxon>
        <taxon>Dothideomycetidae</taxon>
        <taxon>Cladosporiales</taxon>
        <taxon>Cladosporiaceae</taxon>
        <taxon>Cryoendolithus</taxon>
    </lineage>
</organism>
<feature type="compositionally biased region" description="Basic and acidic residues" evidence="1">
    <location>
        <begin position="552"/>
        <end position="571"/>
    </location>
</feature>
<feature type="compositionally biased region" description="Polar residues" evidence="1">
    <location>
        <begin position="1"/>
        <end position="13"/>
    </location>
</feature>
<feature type="compositionally biased region" description="Polar residues" evidence="1">
    <location>
        <begin position="610"/>
        <end position="622"/>
    </location>
</feature>
<feature type="compositionally biased region" description="Low complexity" evidence="1">
    <location>
        <begin position="134"/>
        <end position="156"/>
    </location>
</feature>
<feature type="compositionally biased region" description="Polar residues" evidence="1">
    <location>
        <begin position="533"/>
        <end position="545"/>
    </location>
</feature>
<feature type="compositionally biased region" description="Polar residues" evidence="1">
    <location>
        <begin position="430"/>
        <end position="448"/>
    </location>
</feature>
<name>A0A1V8T4U0_9PEZI</name>
<accession>A0A1V8T4U0</accession>
<evidence type="ECO:0000256" key="1">
    <source>
        <dbReference type="SAM" id="MobiDB-lite"/>
    </source>
</evidence>
<feature type="compositionally biased region" description="Basic and acidic residues" evidence="1">
    <location>
        <begin position="637"/>
        <end position="671"/>
    </location>
</feature>
<feature type="compositionally biased region" description="Basic and acidic residues" evidence="1">
    <location>
        <begin position="454"/>
        <end position="466"/>
    </location>
</feature>